<feature type="compositionally biased region" description="Basic residues" evidence="6">
    <location>
        <begin position="1224"/>
        <end position="1233"/>
    </location>
</feature>
<dbReference type="GO" id="GO:0036064">
    <property type="term" value="C:ciliary basal body"/>
    <property type="evidence" value="ECO:0007669"/>
    <property type="project" value="TreeGrafter"/>
</dbReference>
<feature type="repeat" description="WD" evidence="5">
    <location>
        <begin position="577"/>
        <end position="618"/>
    </location>
</feature>
<keyword evidence="2 5" id="KW-0853">WD repeat</keyword>
<reference evidence="8" key="1">
    <citation type="journal article" date="2023" name="G3 (Bethesda)">
        <title>Whole genome assembly and annotation of the endangered Caribbean coral Acropora cervicornis.</title>
        <authorList>
            <person name="Selwyn J.D."/>
            <person name="Vollmer S.V."/>
        </authorList>
    </citation>
    <scope>NUCLEOTIDE SEQUENCE</scope>
    <source>
        <strain evidence="8">K2</strain>
    </source>
</reference>
<feature type="domain" description="SH3" evidence="7">
    <location>
        <begin position="1105"/>
        <end position="1165"/>
    </location>
</feature>
<dbReference type="InterPro" id="IPR001680">
    <property type="entry name" value="WD40_rpt"/>
</dbReference>
<keyword evidence="3" id="KW-0677">Repeat</keyword>
<dbReference type="Gene3D" id="2.30.30.40">
    <property type="entry name" value="SH3 Domains"/>
    <property type="match status" value="1"/>
</dbReference>
<dbReference type="Pfam" id="PF00018">
    <property type="entry name" value="SH3_1"/>
    <property type="match status" value="1"/>
</dbReference>
<organism evidence="8 9">
    <name type="scientific">Acropora cervicornis</name>
    <name type="common">Staghorn coral</name>
    <dbReference type="NCBI Taxonomy" id="6130"/>
    <lineage>
        <taxon>Eukaryota</taxon>
        <taxon>Metazoa</taxon>
        <taxon>Cnidaria</taxon>
        <taxon>Anthozoa</taxon>
        <taxon>Hexacorallia</taxon>
        <taxon>Scleractinia</taxon>
        <taxon>Astrocoeniina</taxon>
        <taxon>Acroporidae</taxon>
        <taxon>Acropora</taxon>
    </lineage>
</organism>
<dbReference type="EMBL" id="JARQWQ010000075">
    <property type="protein sequence ID" value="KAK2553692.1"/>
    <property type="molecule type" value="Genomic_DNA"/>
</dbReference>
<dbReference type="InterPro" id="IPR015943">
    <property type="entry name" value="WD40/YVTN_repeat-like_dom_sf"/>
</dbReference>
<dbReference type="InterPro" id="IPR019775">
    <property type="entry name" value="WD40_repeat_CS"/>
</dbReference>
<feature type="compositionally biased region" description="Polar residues" evidence="6">
    <location>
        <begin position="21"/>
        <end position="34"/>
    </location>
</feature>
<dbReference type="PRINTS" id="PR00452">
    <property type="entry name" value="SH3DOMAIN"/>
</dbReference>
<dbReference type="PROSITE" id="PS50002">
    <property type="entry name" value="SH3"/>
    <property type="match status" value="1"/>
</dbReference>
<evidence type="ECO:0000259" key="7">
    <source>
        <dbReference type="PROSITE" id="PS50002"/>
    </source>
</evidence>
<dbReference type="FunFam" id="2.30.30.40:FF:000072">
    <property type="entry name" value="Unconventional Myosin IB"/>
    <property type="match status" value="1"/>
</dbReference>
<dbReference type="PANTHER" id="PTHR44499">
    <property type="entry name" value="JOUBERIN"/>
    <property type="match status" value="1"/>
</dbReference>
<dbReference type="PROSITE" id="PS00678">
    <property type="entry name" value="WD_REPEATS_1"/>
    <property type="match status" value="1"/>
</dbReference>
<dbReference type="PROSITE" id="PS50082">
    <property type="entry name" value="WD_REPEATS_2"/>
    <property type="match status" value="4"/>
</dbReference>
<keyword evidence="1 4" id="KW-0728">SH3 domain</keyword>
<dbReference type="SMART" id="SM00320">
    <property type="entry name" value="WD40"/>
    <property type="match status" value="6"/>
</dbReference>
<feature type="compositionally biased region" description="Basic residues" evidence="6">
    <location>
        <begin position="10"/>
        <end position="19"/>
    </location>
</feature>
<comment type="caution">
    <text evidence="8">The sequence shown here is derived from an EMBL/GenBank/DDBJ whole genome shotgun (WGS) entry which is preliminary data.</text>
</comment>
<protein>
    <submittedName>
        <fullName evidence="8">Jouberin</fullName>
    </submittedName>
</protein>
<sequence>MATDDVPGSGKKKKHRRAKSNLESQAEVSGSTDQLLAKESSRVLRARQQTQARFESFLQDAVADDNLQESRKKKKKKRTHTSDAVLETIKSGSPIAKTTTQSEQNLLQANLYKEDDPRLQGKENKQSYKELLEGSSVEQTGLSSEQTDQHKTPERTKHKKTRTLTSGQDTPDGSQDKPRRRKKPKTPEPSPEGGTARENLGFENEPCVNEDDQPSQGSLVAPKKRGGRARRRLHDPDVEQPAEVVNKRSDDGYILSVTIHRADNLKPDLCIAHPMVRVHVVDIDTGQYVKKSDSSRSVTSYYENETDTPVDYIMPMMTQPFDFKKYRSLLPCWEEGLLFNEIFSYLLSRQESDPKVILFFEVVDFLTMNAAKRQKSSRLGDEGWYRVAWAFLKTTAIQDGCNTGKRVVGGNGTPNTDKKVRLQLFQPPRTSVRSGNMVEVYQWWKQAKRVSYPSTLYVTLKGVQPPKSVDPSLRSMFAIQQEKGKLSLEEFTLDAERRAHGMRDGKGSNEPINWNRLPGQVNRIPNKQTASLLTGKRGCFILKFSHHGRYLACGCADLENFPILIFEVPLCEMRACLPGHFSIIYDLCWSPDDQELLSASSDGTVRSWDTTTMMTSSIKLYPHPCFVYAAQYHPGSPHIVVTGGYDHYLRVWTKLNEGLNGKLLREIEGHDGFINSICFDKEGTKMFSADSIGVVMIWNSVIYPQVDTKRKRRGTGGYVYDWTILKKIAMDELQGNVINALTLHPNGRKLLVHVRNSVLCMLDLRSYTIMQRYLGASNFKEHIRSTLSACGTFVIAGSEDGYAYVWNTETGDLVSVYTSLRYHHAVSDVQFHPLDHIVAFASFGDSHPVLLYHYDPKVAKEEAKSFMSPPVTPSKQITTSQEVTTTPYDVSRHSNVADVASDVLRMRKVKQKLDSVLETPLSPKPMDTAMLRTPGANSLTPGRFAGASYSGSTHPGKRPGNVTFQFPDSTGRSFRQDMGNASLSTWGSDFSPTMHTTNGISPQSRLQYARDILSPHAQQHFGASGRFESLGMFSQNNRYGSPHLERTSPQASQSPGRTAWMRKPSLSLNISESPGPLSMSQLGGAKAKFSFTDSPVNHLLQQAPPPRKKVVALFSYDANRSDELTIQRGDVITVLYIDNENWWMGELADGTQGYFPSNYVTEQEERESEADLKETTKETVVEVAKQQSKSKSQMTAVISNSGNLTIVSGPEDSSDAENKLNTTARHRRRHREKGKQLQQAEESSKEQASLRIHERWSHLDKLTVGEPPYRCWTGDSNFDSQKPFLDSRPRNSARNKCDTSERDLEQKRFQPFQWLMYLDEI</sequence>
<evidence type="ECO:0000256" key="5">
    <source>
        <dbReference type="PROSITE-ProRule" id="PRU00221"/>
    </source>
</evidence>
<dbReference type="Proteomes" id="UP001249851">
    <property type="component" value="Unassembled WGS sequence"/>
</dbReference>
<feature type="compositionally biased region" description="Basic and acidic residues" evidence="6">
    <location>
        <begin position="112"/>
        <end position="132"/>
    </location>
</feature>
<keyword evidence="9" id="KW-1185">Reference proteome</keyword>
<feature type="compositionally biased region" description="Polar residues" evidence="6">
    <location>
        <begin position="136"/>
        <end position="146"/>
    </location>
</feature>
<dbReference type="InterPro" id="IPR036028">
    <property type="entry name" value="SH3-like_dom_sf"/>
</dbReference>
<dbReference type="PANTHER" id="PTHR44499:SF1">
    <property type="entry name" value="JOUBERIN"/>
    <property type="match status" value="1"/>
</dbReference>
<evidence type="ECO:0000256" key="1">
    <source>
        <dbReference type="ARBA" id="ARBA00022443"/>
    </source>
</evidence>
<proteinExistence type="predicted"/>
<dbReference type="PROSITE" id="PS50294">
    <property type="entry name" value="WD_REPEATS_REGION"/>
    <property type="match status" value="1"/>
</dbReference>
<dbReference type="SUPFAM" id="SSF50978">
    <property type="entry name" value="WD40 repeat-like"/>
    <property type="match status" value="1"/>
</dbReference>
<gene>
    <name evidence="8" type="ORF">P5673_024918</name>
</gene>
<evidence type="ECO:0000256" key="4">
    <source>
        <dbReference type="PROSITE-ProRule" id="PRU00192"/>
    </source>
</evidence>
<feature type="region of interest" description="Disordered" evidence="6">
    <location>
        <begin position="866"/>
        <end position="887"/>
    </location>
</feature>
<feature type="compositionally biased region" description="Basic residues" evidence="6">
    <location>
        <begin position="222"/>
        <end position="233"/>
    </location>
</feature>
<feature type="region of interest" description="Disordered" evidence="6">
    <location>
        <begin position="1279"/>
        <end position="1302"/>
    </location>
</feature>
<feature type="repeat" description="WD" evidence="5">
    <location>
        <begin position="620"/>
        <end position="652"/>
    </location>
</feature>
<evidence type="ECO:0000313" key="8">
    <source>
        <dbReference type="EMBL" id="KAK2553692.1"/>
    </source>
</evidence>
<dbReference type="SMART" id="SM00326">
    <property type="entry name" value="SH3"/>
    <property type="match status" value="1"/>
</dbReference>
<evidence type="ECO:0000313" key="9">
    <source>
        <dbReference type="Proteomes" id="UP001249851"/>
    </source>
</evidence>
<evidence type="ECO:0000256" key="3">
    <source>
        <dbReference type="ARBA" id="ARBA00022737"/>
    </source>
</evidence>
<feature type="region of interest" description="Disordered" evidence="6">
    <location>
        <begin position="1040"/>
        <end position="1059"/>
    </location>
</feature>
<feature type="compositionally biased region" description="Polar residues" evidence="6">
    <location>
        <begin position="1047"/>
        <end position="1056"/>
    </location>
</feature>
<dbReference type="SUPFAM" id="SSF50044">
    <property type="entry name" value="SH3-domain"/>
    <property type="match status" value="1"/>
</dbReference>
<feature type="repeat" description="WD" evidence="5">
    <location>
        <begin position="667"/>
        <end position="699"/>
    </location>
</feature>
<evidence type="ECO:0000256" key="2">
    <source>
        <dbReference type="ARBA" id="ARBA00022574"/>
    </source>
</evidence>
<feature type="region of interest" description="Disordered" evidence="6">
    <location>
        <begin position="1"/>
        <end position="35"/>
    </location>
</feature>
<reference evidence="8" key="2">
    <citation type="journal article" date="2023" name="Science">
        <title>Genomic signatures of disease resistance in endangered staghorn corals.</title>
        <authorList>
            <person name="Vollmer S.V."/>
            <person name="Selwyn J.D."/>
            <person name="Despard B.A."/>
            <person name="Roesel C.L."/>
        </authorList>
    </citation>
    <scope>NUCLEOTIDE SEQUENCE</scope>
    <source>
        <strain evidence="8">K2</strain>
    </source>
</reference>
<feature type="compositionally biased region" description="Polar residues" evidence="6">
    <location>
        <begin position="96"/>
        <end position="108"/>
    </location>
</feature>
<dbReference type="GO" id="GO:0044458">
    <property type="term" value="P:motile cilium assembly"/>
    <property type="evidence" value="ECO:0007669"/>
    <property type="project" value="TreeGrafter"/>
</dbReference>
<dbReference type="InterPro" id="IPR001452">
    <property type="entry name" value="SH3_domain"/>
</dbReference>
<dbReference type="InterPro" id="IPR052803">
    <property type="entry name" value="Cilium-Associated_Jouberin"/>
</dbReference>
<feature type="compositionally biased region" description="Polar residues" evidence="6">
    <location>
        <begin position="163"/>
        <end position="173"/>
    </location>
</feature>
<dbReference type="InterPro" id="IPR036322">
    <property type="entry name" value="WD40_repeat_dom_sf"/>
</dbReference>
<feature type="repeat" description="WD" evidence="5">
    <location>
        <begin position="791"/>
        <end position="816"/>
    </location>
</feature>
<evidence type="ECO:0000256" key="6">
    <source>
        <dbReference type="SAM" id="MobiDB-lite"/>
    </source>
</evidence>
<feature type="compositionally biased region" description="Basic and acidic residues" evidence="6">
    <location>
        <begin position="1285"/>
        <end position="1302"/>
    </location>
</feature>
<dbReference type="Pfam" id="PF00400">
    <property type="entry name" value="WD40"/>
    <property type="match status" value="4"/>
</dbReference>
<feature type="region of interest" description="Disordered" evidence="6">
    <location>
        <begin position="1203"/>
        <end position="1249"/>
    </location>
</feature>
<dbReference type="Gene3D" id="2.130.10.10">
    <property type="entry name" value="YVTN repeat-like/Quinoprotein amine dehydrogenase"/>
    <property type="match status" value="1"/>
</dbReference>
<name>A0AAD9Q2S9_ACRCE</name>
<accession>A0AAD9Q2S9</accession>
<feature type="region of interest" description="Disordered" evidence="6">
    <location>
        <begin position="65"/>
        <end position="241"/>
    </location>
</feature>
<feature type="compositionally biased region" description="Polar residues" evidence="6">
    <location>
        <begin position="873"/>
        <end position="887"/>
    </location>
</feature>